<dbReference type="RefSeq" id="WP_207259221.1">
    <property type="nucleotide sequence ID" value="NZ_JAFMPP010000019.1"/>
</dbReference>
<protein>
    <submittedName>
        <fullName evidence="4">Uncharacterized protein</fullName>
    </submittedName>
</protein>
<keyword evidence="3" id="KW-0472">Membrane</keyword>
<dbReference type="Gene3D" id="1.20.1480.30">
    <property type="entry name" value="Designed four-helix bundle protein"/>
    <property type="match status" value="1"/>
</dbReference>
<evidence type="ECO:0000256" key="1">
    <source>
        <dbReference type="SAM" id="Coils"/>
    </source>
</evidence>
<feature type="region of interest" description="Disordered" evidence="2">
    <location>
        <begin position="343"/>
        <end position="376"/>
    </location>
</feature>
<name>A0A939JX77_9HYPH</name>
<reference evidence="4" key="1">
    <citation type="submission" date="2021-03" db="EMBL/GenBank/DDBJ databases">
        <title>Whole genome sequence of Jiella sp. CQZ9-1.</title>
        <authorList>
            <person name="Tuo L."/>
        </authorList>
    </citation>
    <scope>NUCLEOTIDE SEQUENCE</scope>
    <source>
        <strain evidence="4">CQZ9-1</strain>
    </source>
</reference>
<keyword evidence="3" id="KW-1133">Transmembrane helix</keyword>
<feature type="region of interest" description="Disordered" evidence="2">
    <location>
        <begin position="250"/>
        <end position="305"/>
    </location>
</feature>
<organism evidence="4 5">
    <name type="scientific">Jiella flava</name>
    <dbReference type="NCBI Taxonomy" id="2816857"/>
    <lineage>
        <taxon>Bacteria</taxon>
        <taxon>Pseudomonadati</taxon>
        <taxon>Pseudomonadota</taxon>
        <taxon>Alphaproteobacteria</taxon>
        <taxon>Hyphomicrobiales</taxon>
        <taxon>Aurantimonadaceae</taxon>
        <taxon>Jiella</taxon>
    </lineage>
</organism>
<sequence>MIATALTFAFGFLAAMLIALVIAPLFWSRSRRLALKEYRAAIPASARELRASLDHVRAAAALSARRREVAAEAQMEKAALARAEAGRLAGENADLQVRNVRLADALARAEAQLADASERLARHDSEIDEIEREMRGLGHDLDLRSEELGALAQRFRELGEIAEERKQMIVEREARIETLSDALRQVERDRHAIAQVLERLRGEVGAFEASLSKEKTSVKRLEEKALQLTSQLFERDDEIARLLARGGESGVQDERTLQIRPAMRTVFGRESRSGTGPDGGEAGESDETVPGHPATAQNRSAAAPSLAAALGLSEKPDFAEDLSDEELRQTVGNLAAQVIALTAERDGPGSPLSAILSAETTADGPPKADQATPSLADRVRMLREEFASRDHAAE</sequence>
<evidence type="ECO:0000256" key="3">
    <source>
        <dbReference type="SAM" id="Phobius"/>
    </source>
</evidence>
<feature type="coiled-coil region" evidence="1">
    <location>
        <begin position="169"/>
        <end position="231"/>
    </location>
</feature>
<evidence type="ECO:0000256" key="2">
    <source>
        <dbReference type="SAM" id="MobiDB-lite"/>
    </source>
</evidence>
<dbReference type="Proteomes" id="UP000664122">
    <property type="component" value="Unassembled WGS sequence"/>
</dbReference>
<proteinExistence type="predicted"/>
<accession>A0A939JX77</accession>
<evidence type="ECO:0000313" key="5">
    <source>
        <dbReference type="Proteomes" id="UP000664122"/>
    </source>
</evidence>
<dbReference type="EMBL" id="JAFMPP010000019">
    <property type="protein sequence ID" value="MBO0664309.1"/>
    <property type="molecule type" value="Genomic_DNA"/>
</dbReference>
<feature type="transmembrane region" description="Helical" evidence="3">
    <location>
        <begin position="6"/>
        <end position="27"/>
    </location>
</feature>
<feature type="coiled-coil region" evidence="1">
    <location>
        <begin position="92"/>
        <end position="140"/>
    </location>
</feature>
<keyword evidence="1" id="KW-0175">Coiled coil</keyword>
<keyword evidence="3" id="KW-0812">Transmembrane</keyword>
<keyword evidence="5" id="KW-1185">Reference proteome</keyword>
<comment type="caution">
    <text evidence="4">The sequence shown here is derived from an EMBL/GenBank/DDBJ whole genome shotgun (WGS) entry which is preliminary data.</text>
</comment>
<gene>
    <name evidence="4" type="ORF">J1C48_17140</name>
</gene>
<evidence type="ECO:0000313" key="4">
    <source>
        <dbReference type="EMBL" id="MBO0664309.1"/>
    </source>
</evidence>
<dbReference type="AlphaFoldDB" id="A0A939JX77"/>